<gene>
    <name evidence="6" type="ORF">F5Z01DRAFT_742206</name>
</gene>
<feature type="region of interest" description="Disordered" evidence="4">
    <location>
        <begin position="760"/>
        <end position="840"/>
    </location>
</feature>
<dbReference type="GO" id="GO:0008270">
    <property type="term" value="F:zinc ion binding"/>
    <property type="evidence" value="ECO:0007669"/>
    <property type="project" value="InterPro"/>
</dbReference>
<evidence type="ECO:0000313" key="6">
    <source>
        <dbReference type="EMBL" id="KAG9256303.1"/>
    </source>
</evidence>
<dbReference type="PROSITE" id="PS00463">
    <property type="entry name" value="ZN2_CY6_FUNGAL_1"/>
    <property type="match status" value="1"/>
</dbReference>
<sequence>MAAPSHYPYPRSPNPSTRSFDSSSVSSATSPRPSSQYLGGIMGSSARPGTGMPSLGAQSLPPVHANPGYPPYNTYGREPLPSAESVSSTPGPSHTHLGGPSGVGSQKRAYRQRRKDPSCDACRERKVKCDATETTSCSECSSRNVKCQFTKETNRRMSSIKQVQDLEKQMNQVKQENSTLRRKLELEGRDGSVDMEMEVDEGPLQLPPTGAEPKKIDRPHPMPELARARSSMRNVSKGVYKLPALYRPTGGSSFDPPRPELPNRHIAEQLLHSYYRLAHPMYPILHWPTFQHAVDELYSGQFAQTPPSVLSLFFAVLAVGSLFTTEAPSSSAFYRPADLLETSRRLIDPWNNDFDLDAARTIALTTICLNEMNLKSAAWVALGQAVRIGQDLGLYAEAGSWPVIEGEMRRRVWWVIYILDRILSSELGHPALIRDEDCDVALPAGVDDQFIQANGMQVPPGSQPLTHSLLAVIHVVRCYTPLLQALAARMISHQRTQLFESHFRQCLEYSFPQQCHPRSPLPLAPHFLGPLAHLLHARMLLNRHNLSPRCRMDTRLNAVEGCTMLALDTVALIQRSSAALDEGATALLATHIFRCALFLLLTGYFEQAMTSIRALASISTRRDVAVPCGRYLSFFVSVLGSKRVEHADYIRNMRPPPSARSIQDQQAVLLQSLTSDEELLSYVSADLQACIDRAWLWAGLEREAAPEQRQPPPNPSTPIPNSLYSSEARSGLTVDETREWGGWARLESAVRALATEGTPVVGPAMAGSTPPTGAWPTLPPPQIKSEPPQATSGIDIPRLSDAPRYATDAARTAREGSGADSPAVGDGRRSTNRLSIANII</sequence>
<organism evidence="6 7">
    <name type="scientific">Emericellopsis atlantica</name>
    <dbReference type="NCBI Taxonomy" id="2614577"/>
    <lineage>
        <taxon>Eukaryota</taxon>
        <taxon>Fungi</taxon>
        <taxon>Dikarya</taxon>
        <taxon>Ascomycota</taxon>
        <taxon>Pezizomycotina</taxon>
        <taxon>Sordariomycetes</taxon>
        <taxon>Hypocreomycetidae</taxon>
        <taxon>Hypocreales</taxon>
        <taxon>Bionectriaceae</taxon>
        <taxon>Emericellopsis</taxon>
    </lineage>
</organism>
<name>A0A9P8CR34_9HYPO</name>
<dbReference type="Pfam" id="PF00172">
    <property type="entry name" value="Zn_clus"/>
    <property type="match status" value="1"/>
</dbReference>
<dbReference type="PANTHER" id="PTHR46910:SF1">
    <property type="entry name" value="MISCELLANEOUS ZN(II)2CYS6 TRANSCRIPTION FACTOR (EUROFUNG)-RELATED"/>
    <property type="match status" value="1"/>
</dbReference>
<keyword evidence="1" id="KW-0479">Metal-binding</keyword>
<accession>A0A9P8CR34</accession>
<dbReference type="SMART" id="SM00066">
    <property type="entry name" value="GAL4"/>
    <property type="match status" value="1"/>
</dbReference>
<dbReference type="SMART" id="SM00906">
    <property type="entry name" value="Fungal_trans"/>
    <property type="match status" value="1"/>
</dbReference>
<evidence type="ECO:0000256" key="3">
    <source>
        <dbReference type="SAM" id="Coils"/>
    </source>
</evidence>
<dbReference type="CDD" id="cd00067">
    <property type="entry name" value="GAL4"/>
    <property type="match status" value="1"/>
</dbReference>
<dbReference type="Gene3D" id="4.10.240.10">
    <property type="entry name" value="Zn(2)-C6 fungal-type DNA-binding domain"/>
    <property type="match status" value="1"/>
</dbReference>
<dbReference type="InterPro" id="IPR001138">
    <property type="entry name" value="Zn2Cys6_DnaBD"/>
</dbReference>
<dbReference type="InterPro" id="IPR050987">
    <property type="entry name" value="AtrR-like"/>
</dbReference>
<reference evidence="6" key="1">
    <citation type="journal article" date="2021" name="IMA Fungus">
        <title>Genomic characterization of three marine fungi, including Emericellopsis atlantica sp. nov. with signatures of a generalist lifestyle and marine biomass degradation.</title>
        <authorList>
            <person name="Hagestad O.C."/>
            <person name="Hou L."/>
            <person name="Andersen J.H."/>
            <person name="Hansen E.H."/>
            <person name="Altermark B."/>
            <person name="Li C."/>
            <person name="Kuhnert E."/>
            <person name="Cox R.J."/>
            <person name="Crous P.W."/>
            <person name="Spatafora J.W."/>
            <person name="Lail K."/>
            <person name="Amirebrahimi M."/>
            <person name="Lipzen A."/>
            <person name="Pangilinan J."/>
            <person name="Andreopoulos W."/>
            <person name="Hayes R.D."/>
            <person name="Ng V."/>
            <person name="Grigoriev I.V."/>
            <person name="Jackson S.A."/>
            <person name="Sutton T.D.S."/>
            <person name="Dobson A.D.W."/>
            <person name="Rama T."/>
        </authorList>
    </citation>
    <scope>NUCLEOTIDE SEQUENCE</scope>
    <source>
        <strain evidence="6">TS7</strain>
    </source>
</reference>
<dbReference type="GeneID" id="70297772"/>
<dbReference type="AlphaFoldDB" id="A0A9P8CR34"/>
<dbReference type="PANTHER" id="PTHR46910">
    <property type="entry name" value="TRANSCRIPTION FACTOR PDR1"/>
    <property type="match status" value="1"/>
</dbReference>
<dbReference type="EMBL" id="MU251248">
    <property type="protein sequence ID" value="KAG9256303.1"/>
    <property type="molecule type" value="Genomic_DNA"/>
</dbReference>
<dbReference type="PROSITE" id="PS50048">
    <property type="entry name" value="ZN2_CY6_FUNGAL_2"/>
    <property type="match status" value="1"/>
</dbReference>
<feature type="region of interest" description="Disordered" evidence="4">
    <location>
        <begin position="1"/>
        <end position="125"/>
    </location>
</feature>
<evidence type="ECO:0000256" key="1">
    <source>
        <dbReference type="ARBA" id="ARBA00022723"/>
    </source>
</evidence>
<protein>
    <submittedName>
        <fullName evidence="6">Fungal-specific transcription factor domain-containing protein</fullName>
    </submittedName>
</protein>
<keyword evidence="7" id="KW-1185">Reference proteome</keyword>
<dbReference type="Pfam" id="PF04082">
    <property type="entry name" value="Fungal_trans"/>
    <property type="match status" value="1"/>
</dbReference>
<dbReference type="InterPro" id="IPR007219">
    <property type="entry name" value="XnlR_reg_dom"/>
</dbReference>
<evidence type="ECO:0000256" key="2">
    <source>
        <dbReference type="ARBA" id="ARBA00023242"/>
    </source>
</evidence>
<dbReference type="GO" id="GO:0006351">
    <property type="term" value="P:DNA-templated transcription"/>
    <property type="evidence" value="ECO:0007669"/>
    <property type="project" value="InterPro"/>
</dbReference>
<feature type="compositionally biased region" description="Low complexity" evidence="4">
    <location>
        <begin position="16"/>
        <end position="35"/>
    </location>
</feature>
<feature type="coiled-coil region" evidence="3">
    <location>
        <begin position="156"/>
        <end position="183"/>
    </location>
</feature>
<proteinExistence type="predicted"/>
<feature type="region of interest" description="Disordered" evidence="4">
    <location>
        <begin position="201"/>
        <end position="220"/>
    </location>
</feature>
<feature type="region of interest" description="Disordered" evidence="4">
    <location>
        <begin position="704"/>
        <end position="725"/>
    </location>
</feature>
<feature type="compositionally biased region" description="Pro residues" evidence="4">
    <location>
        <begin position="709"/>
        <end position="718"/>
    </location>
</feature>
<dbReference type="GO" id="GO:0000981">
    <property type="term" value="F:DNA-binding transcription factor activity, RNA polymerase II-specific"/>
    <property type="evidence" value="ECO:0007669"/>
    <property type="project" value="InterPro"/>
</dbReference>
<feature type="domain" description="Zn(2)-C6 fungal-type" evidence="5">
    <location>
        <begin position="118"/>
        <end position="149"/>
    </location>
</feature>
<dbReference type="Proteomes" id="UP000887229">
    <property type="component" value="Unassembled WGS sequence"/>
</dbReference>
<evidence type="ECO:0000313" key="7">
    <source>
        <dbReference type="Proteomes" id="UP000887229"/>
    </source>
</evidence>
<keyword evidence="2" id="KW-0539">Nucleus</keyword>
<evidence type="ECO:0000259" key="5">
    <source>
        <dbReference type="PROSITE" id="PS50048"/>
    </source>
</evidence>
<dbReference type="CDD" id="cd12148">
    <property type="entry name" value="fungal_TF_MHR"/>
    <property type="match status" value="1"/>
</dbReference>
<keyword evidence="3" id="KW-0175">Coiled coil</keyword>
<dbReference type="SUPFAM" id="SSF57701">
    <property type="entry name" value="Zn2/Cys6 DNA-binding domain"/>
    <property type="match status" value="1"/>
</dbReference>
<comment type="caution">
    <text evidence="6">The sequence shown here is derived from an EMBL/GenBank/DDBJ whole genome shotgun (WGS) entry which is preliminary data.</text>
</comment>
<dbReference type="OrthoDB" id="2110361at2759"/>
<dbReference type="RefSeq" id="XP_046120227.1">
    <property type="nucleotide sequence ID" value="XM_046266869.1"/>
</dbReference>
<dbReference type="GO" id="GO:0003677">
    <property type="term" value="F:DNA binding"/>
    <property type="evidence" value="ECO:0007669"/>
    <property type="project" value="InterPro"/>
</dbReference>
<evidence type="ECO:0000256" key="4">
    <source>
        <dbReference type="SAM" id="MobiDB-lite"/>
    </source>
</evidence>
<dbReference type="InterPro" id="IPR036864">
    <property type="entry name" value="Zn2-C6_fun-type_DNA-bd_sf"/>
</dbReference>
<feature type="compositionally biased region" description="Basic and acidic residues" evidence="4">
    <location>
        <begin position="115"/>
        <end position="125"/>
    </location>
</feature>